<feature type="compositionally biased region" description="Polar residues" evidence="1">
    <location>
        <begin position="123"/>
        <end position="134"/>
    </location>
</feature>
<feature type="region of interest" description="Disordered" evidence="1">
    <location>
        <begin position="320"/>
        <end position="492"/>
    </location>
</feature>
<feature type="compositionally biased region" description="Low complexity" evidence="1">
    <location>
        <begin position="556"/>
        <end position="579"/>
    </location>
</feature>
<feature type="region of interest" description="Disordered" evidence="1">
    <location>
        <begin position="249"/>
        <end position="290"/>
    </location>
</feature>
<dbReference type="AlphaFoldDB" id="A0A433TNS9"/>
<dbReference type="STRING" id="188477.A0A433TNS9"/>
<feature type="compositionally biased region" description="Low complexity" evidence="1">
    <location>
        <begin position="346"/>
        <end position="359"/>
    </location>
</feature>
<reference evidence="2 3" key="1">
    <citation type="submission" date="2019-01" db="EMBL/GenBank/DDBJ databases">
        <title>A draft genome assembly of the solar-powered sea slug Elysia chlorotica.</title>
        <authorList>
            <person name="Cai H."/>
            <person name="Li Q."/>
            <person name="Fang X."/>
            <person name="Li J."/>
            <person name="Curtis N.E."/>
            <person name="Altenburger A."/>
            <person name="Shibata T."/>
            <person name="Feng M."/>
            <person name="Maeda T."/>
            <person name="Schwartz J.A."/>
            <person name="Shigenobu S."/>
            <person name="Lundholm N."/>
            <person name="Nishiyama T."/>
            <person name="Yang H."/>
            <person name="Hasebe M."/>
            <person name="Li S."/>
            <person name="Pierce S.K."/>
            <person name="Wang J."/>
        </authorList>
    </citation>
    <scope>NUCLEOTIDE SEQUENCE [LARGE SCALE GENOMIC DNA]</scope>
    <source>
        <strain evidence="2">EC2010</strain>
        <tissue evidence="2">Whole organism of an adult</tissue>
    </source>
</reference>
<dbReference type="Proteomes" id="UP000271974">
    <property type="component" value="Unassembled WGS sequence"/>
</dbReference>
<feature type="compositionally biased region" description="Basic and acidic residues" evidence="1">
    <location>
        <begin position="367"/>
        <end position="382"/>
    </location>
</feature>
<comment type="caution">
    <text evidence="2">The sequence shown here is derived from an EMBL/GenBank/DDBJ whole genome shotgun (WGS) entry which is preliminary data.</text>
</comment>
<dbReference type="EMBL" id="RQTK01000253">
    <property type="protein sequence ID" value="RUS83201.1"/>
    <property type="molecule type" value="Genomic_DNA"/>
</dbReference>
<feature type="compositionally biased region" description="Basic residues" evidence="1">
    <location>
        <begin position="383"/>
        <end position="393"/>
    </location>
</feature>
<feature type="compositionally biased region" description="Basic and acidic residues" evidence="1">
    <location>
        <begin position="27"/>
        <end position="37"/>
    </location>
</feature>
<feature type="region of interest" description="Disordered" evidence="1">
    <location>
        <begin position="122"/>
        <end position="202"/>
    </location>
</feature>
<keyword evidence="3" id="KW-1185">Reference proteome</keyword>
<gene>
    <name evidence="2" type="ORF">EGW08_009012</name>
</gene>
<dbReference type="OrthoDB" id="19014at2759"/>
<feature type="compositionally biased region" description="Basic and acidic residues" evidence="1">
    <location>
        <begin position="321"/>
        <end position="341"/>
    </location>
</feature>
<feature type="compositionally biased region" description="Basic and acidic residues" evidence="1">
    <location>
        <begin position="643"/>
        <end position="658"/>
    </location>
</feature>
<dbReference type="CDD" id="cd21930">
    <property type="entry name" value="IPD_PPP1R12"/>
    <property type="match status" value="1"/>
</dbReference>
<sequence length="713" mass="76068">SPLPPTVPTTSAGWSRPASALIIAGADLRRPDMPKIDEDSEMERPSSSPAITSESTAVPSVVPTPAPSSSAVTAATAAEGAATSQPGSSTAPPSTSSLGAVPPATLVAKPSLTLTRVLDSLTDLPTDSNTQKSSGRFVVPPSSSSAGRDLVSRSISVPARLPTQKDHPSSTSTTTTTTTTRASTSVSLTGSEGELPVPLWRQGLRKTGSSSMVHEWMSHNDSNALPRSASSPRLALDSRLDTLQERLAARRPMSSIGSTPSSSTATATTTTATTPIGNSNDSDSTKSGDRNSYTFGQSFAGYRSSYAGRPGGYVPLHLRQQQREAEDREKSQALPGARDRSTYCGPSSVSSPASSSSPSTTNSVFKRSFEPPKRDEETETQRKARAKHARQTRRSTQGVSLEDVTKATEEIYGSEDPSKVSRDSVDGQSSSSRNSHLDRDSSSGLGRSASSVGAPSATCSSSLTTASTTSSTSSTTASSVSSSDVDLLGQREDRSITSGYRLRRALEDRNDSSNMDVPTTRSYRRTREERDLNSLSQGLGSSDVTSSYVPRSQRNSAILLGDSGSSSSQNLLRSSSLRAGRLRNGDTSDFSSTPTPRPEEDSKRDDSSQEKKDEKKEPSAIRARRQRRERRSTGITYDNEDSETSKENKPEEEKKEDNLGSSRFSSRYGSNSDASDRSQRPMSYSEYSRSTGSLLDYKKVSRVVRLQESESGC</sequence>
<protein>
    <submittedName>
        <fullName evidence="2">Uncharacterized protein</fullName>
    </submittedName>
</protein>
<dbReference type="Gene3D" id="6.10.140.390">
    <property type="match status" value="1"/>
</dbReference>
<feature type="compositionally biased region" description="Basic and acidic residues" evidence="1">
    <location>
        <begin position="597"/>
        <end position="619"/>
    </location>
</feature>
<feature type="compositionally biased region" description="Basic and acidic residues" evidence="1">
    <location>
        <begin position="416"/>
        <end position="425"/>
    </location>
</feature>
<feature type="compositionally biased region" description="Polar residues" evidence="1">
    <location>
        <begin position="680"/>
        <end position="693"/>
    </location>
</feature>
<feature type="region of interest" description="Disordered" evidence="1">
    <location>
        <begin position="23"/>
        <end position="110"/>
    </location>
</feature>
<feature type="compositionally biased region" description="Polar residues" evidence="1">
    <location>
        <begin position="533"/>
        <end position="555"/>
    </location>
</feature>
<evidence type="ECO:0000313" key="3">
    <source>
        <dbReference type="Proteomes" id="UP000271974"/>
    </source>
</evidence>
<proteinExistence type="predicted"/>
<name>A0A433TNS9_ELYCH</name>
<organism evidence="2 3">
    <name type="scientific">Elysia chlorotica</name>
    <name type="common">Eastern emerald elysia</name>
    <name type="synonym">Sea slug</name>
    <dbReference type="NCBI Taxonomy" id="188477"/>
    <lineage>
        <taxon>Eukaryota</taxon>
        <taxon>Metazoa</taxon>
        <taxon>Spiralia</taxon>
        <taxon>Lophotrochozoa</taxon>
        <taxon>Mollusca</taxon>
        <taxon>Gastropoda</taxon>
        <taxon>Heterobranchia</taxon>
        <taxon>Euthyneura</taxon>
        <taxon>Panpulmonata</taxon>
        <taxon>Sacoglossa</taxon>
        <taxon>Placobranchoidea</taxon>
        <taxon>Plakobranchidae</taxon>
        <taxon>Elysia</taxon>
    </lineage>
</organism>
<feature type="compositionally biased region" description="Low complexity" evidence="1">
    <location>
        <begin position="254"/>
        <end position="280"/>
    </location>
</feature>
<feature type="non-terminal residue" evidence="2">
    <location>
        <position position="1"/>
    </location>
</feature>
<evidence type="ECO:0000313" key="2">
    <source>
        <dbReference type="EMBL" id="RUS83201.1"/>
    </source>
</evidence>
<feature type="compositionally biased region" description="Polar residues" evidence="1">
    <location>
        <begin position="585"/>
        <end position="594"/>
    </location>
</feature>
<feature type="compositionally biased region" description="Low complexity" evidence="1">
    <location>
        <begin position="660"/>
        <end position="672"/>
    </location>
</feature>
<feature type="compositionally biased region" description="Low complexity" evidence="1">
    <location>
        <begin position="169"/>
        <end position="189"/>
    </location>
</feature>
<feature type="compositionally biased region" description="Low complexity" evidence="1">
    <location>
        <begin position="52"/>
        <end position="99"/>
    </location>
</feature>
<feature type="region of interest" description="Disordered" evidence="1">
    <location>
        <begin position="507"/>
        <end position="699"/>
    </location>
</feature>
<feature type="compositionally biased region" description="Low complexity" evidence="1">
    <location>
        <begin position="442"/>
        <end position="483"/>
    </location>
</feature>
<evidence type="ECO:0000256" key="1">
    <source>
        <dbReference type="SAM" id="MobiDB-lite"/>
    </source>
</evidence>
<accession>A0A433TNS9</accession>